<name>A0A9D1P6X1_9FIRM</name>
<dbReference type="PANTHER" id="PTHR43649">
    <property type="entry name" value="ARABINOSE-BINDING PROTEIN-RELATED"/>
    <property type="match status" value="1"/>
</dbReference>
<evidence type="ECO:0000256" key="1">
    <source>
        <dbReference type="SAM" id="SignalP"/>
    </source>
</evidence>
<proteinExistence type="predicted"/>
<organism evidence="2 3">
    <name type="scientific">Candidatus Ornithocaccomicrobium faecavium</name>
    <dbReference type="NCBI Taxonomy" id="2840890"/>
    <lineage>
        <taxon>Bacteria</taxon>
        <taxon>Bacillati</taxon>
        <taxon>Bacillota</taxon>
        <taxon>Clostridia</taxon>
        <taxon>Candidatus Ornithocaccomicrobium</taxon>
    </lineage>
</organism>
<dbReference type="PANTHER" id="PTHR43649:SF12">
    <property type="entry name" value="DIACETYLCHITOBIOSE BINDING PROTEIN DASA"/>
    <property type="match status" value="1"/>
</dbReference>
<dbReference type="InterPro" id="IPR050490">
    <property type="entry name" value="Bact_solute-bd_prot1"/>
</dbReference>
<dbReference type="SUPFAM" id="SSF53850">
    <property type="entry name" value="Periplasmic binding protein-like II"/>
    <property type="match status" value="1"/>
</dbReference>
<comment type="caution">
    <text evidence="2">The sequence shown here is derived from an EMBL/GenBank/DDBJ whole genome shotgun (WGS) entry which is preliminary data.</text>
</comment>
<sequence length="520" mass="59050">MKKLLSILLSLVLLSSLCAAFAEEDVIDVSIVVYQRSNQGNADDIWWWDYCREQFGINFTVTQVTSASDYKSIAFASGDMPDVFYQMFMSSAQQVEFGETSGLLIDLAPYITPEIMPNLTRILDSNPTYRAMLTASNGAIYSLGSFNNANNSCMTFYINQKWLDEAGLEVPKTLDEFSEVMAAFKARGEDVVPMAGDLGDSPRFIMNAFGFITHAAASLTTIAMRNGEPTFVYGDREVFPEYLKVVHDYYEKGYFSPNLFADQVAGDETAALKANDLTGFSQNTSGVINPDDWTSCYFLTSDWNPTSQVYRSYSAVNNQSFSISATCDPAKVERLMKWLDWHFDYDNYILMHYGPSAEETDILYGLESGYTATLNEEGRYEWTCAEIENGTYNSFGDYQNLRVQGIIGGYLGLGYDMFEEATREYNPPVYNHDEEEHVLPYLVDGYPDLRFFDAETNERCNELATPINTYVEEQYALFVSGDLEINDENLENFFNTLDGLGYEEYLQIYSDYYYNTYLAQ</sequence>
<evidence type="ECO:0000313" key="2">
    <source>
        <dbReference type="EMBL" id="HIV27659.1"/>
    </source>
</evidence>
<reference evidence="2" key="1">
    <citation type="submission" date="2020-10" db="EMBL/GenBank/DDBJ databases">
        <authorList>
            <person name="Gilroy R."/>
        </authorList>
    </citation>
    <scope>NUCLEOTIDE SEQUENCE</scope>
    <source>
        <strain evidence="2">CHK183-6373</strain>
    </source>
</reference>
<protein>
    <submittedName>
        <fullName evidence="2">Extracellular solute-binding protein</fullName>
    </submittedName>
</protein>
<evidence type="ECO:0000313" key="3">
    <source>
        <dbReference type="Proteomes" id="UP000886884"/>
    </source>
</evidence>
<gene>
    <name evidence="2" type="ORF">IAA64_06790</name>
</gene>
<dbReference type="Gene3D" id="3.40.190.10">
    <property type="entry name" value="Periplasmic binding protein-like II"/>
    <property type="match status" value="2"/>
</dbReference>
<feature type="chain" id="PRO_5038866263" evidence="1">
    <location>
        <begin position="23"/>
        <end position="520"/>
    </location>
</feature>
<keyword evidence="1" id="KW-0732">Signal</keyword>
<accession>A0A9D1P6X1</accession>
<feature type="signal peptide" evidence="1">
    <location>
        <begin position="1"/>
        <end position="22"/>
    </location>
</feature>
<dbReference type="Proteomes" id="UP000886884">
    <property type="component" value="Unassembled WGS sequence"/>
</dbReference>
<dbReference type="AlphaFoldDB" id="A0A9D1P6X1"/>
<reference evidence="2" key="2">
    <citation type="journal article" date="2021" name="PeerJ">
        <title>Extensive microbial diversity within the chicken gut microbiome revealed by metagenomics and culture.</title>
        <authorList>
            <person name="Gilroy R."/>
            <person name="Ravi A."/>
            <person name="Getino M."/>
            <person name="Pursley I."/>
            <person name="Horton D.L."/>
            <person name="Alikhan N.F."/>
            <person name="Baker D."/>
            <person name="Gharbi K."/>
            <person name="Hall N."/>
            <person name="Watson M."/>
            <person name="Adriaenssens E.M."/>
            <person name="Foster-Nyarko E."/>
            <person name="Jarju S."/>
            <person name="Secka A."/>
            <person name="Antonio M."/>
            <person name="Oren A."/>
            <person name="Chaudhuri R.R."/>
            <person name="La Ragione R."/>
            <person name="Hildebrand F."/>
            <person name="Pallen M.J."/>
        </authorList>
    </citation>
    <scope>NUCLEOTIDE SEQUENCE</scope>
    <source>
        <strain evidence="2">CHK183-6373</strain>
    </source>
</reference>
<dbReference type="EMBL" id="DVOT01000126">
    <property type="protein sequence ID" value="HIV27659.1"/>
    <property type="molecule type" value="Genomic_DNA"/>
</dbReference>